<dbReference type="OrthoDB" id="135640at2157"/>
<evidence type="ECO:0000313" key="3">
    <source>
        <dbReference type="Proteomes" id="UP000033072"/>
    </source>
</evidence>
<name>A0A0E3S0S4_9EURY</name>
<proteinExistence type="predicted"/>
<dbReference type="AlphaFoldDB" id="A0A0E3S0S4"/>
<gene>
    <name evidence="2" type="ORF">MSLAZ_0350</name>
</gene>
<dbReference type="HOGENOM" id="CLU_1253574_0_0_2"/>
<feature type="region of interest" description="Disordered" evidence="1">
    <location>
        <begin position="196"/>
        <end position="220"/>
    </location>
</feature>
<keyword evidence="3" id="KW-1185">Reference proteome</keyword>
<accession>A0A0E3S0S4</accession>
<dbReference type="GeneID" id="24805037"/>
<protein>
    <submittedName>
        <fullName evidence="2">Uncharacterized protein</fullName>
    </submittedName>
</protein>
<organism evidence="2 3">
    <name type="scientific">Methanosarcina lacustris Z-7289</name>
    <dbReference type="NCBI Taxonomy" id="1434111"/>
    <lineage>
        <taxon>Archaea</taxon>
        <taxon>Methanobacteriati</taxon>
        <taxon>Methanobacteriota</taxon>
        <taxon>Stenosarchaea group</taxon>
        <taxon>Methanomicrobia</taxon>
        <taxon>Methanosarcinales</taxon>
        <taxon>Methanosarcinaceae</taxon>
        <taxon>Methanosarcina</taxon>
    </lineage>
</organism>
<sequence>MKRTSKEWKDKRAEFIKGKACVWCGSSERLCVHTPGAFSPAGVRSGIYSLAYARFREVYRQKYQKFEHILTGKHRHKSHPAWHKASTVHKAEPDHTDLEAQCIEVLVEDTEEGNFKKLYHEWLEESGIEQLIEEETRKAEEEYASLEHAIVLCKRCHFASLKGMELCPVCRKKYKSSKYETCFDCLPDDKKKDVLGRQREKEDFPEKSEQFFDKSFTEEP</sequence>
<evidence type="ECO:0000256" key="1">
    <source>
        <dbReference type="SAM" id="MobiDB-lite"/>
    </source>
</evidence>
<dbReference type="KEGG" id="mls:MSLAZ_0350"/>
<reference evidence="2 3" key="1">
    <citation type="submission" date="2014-07" db="EMBL/GenBank/DDBJ databases">
        <title>Methanogenic archaea and the global carbon cycle.</title>
        <authorList>
            <person name="Henriksen J.R."/>
            <person name="Luke J."/>
            <person name="Reinhart S."/>
            <person name="Benedict M.N."/>
            <person name="Youngblut N.D."/>
            <person name="Metcalf M.E."/>
            <person name="Whitaker R.J."/>
            <person name="Metcalf W.W."/>
        </authorList>
    </citation>
    <scope>NUCLEOTIDE SEQUENCE [LARGE SCALE GENOMIC DNA]</scope>
    <source>
        <strain evidence="2 3">Z-7289</strain>
    </source>
</reference>
<dbReference type="Proteomes" id="UP000033072">
    <property type="component" value="Chromosome"/>
</dbReference>
<dbReference type="EMBL" id="CP009515">
    <property type="protein sequence ID" value="AKB73611.1"/>
    <property type="molecule type" value="Genomic_DNA"/>
</dbReference>
<dbReference type="RefSeq" id="WP_048124455.1">
    <property type="nucleotide sequence ID" value="NZ_CP009515.1"/>
</dbReference>
<evidence type="ECO:0000313" key="2">
    <source>
        <dbReference type="EMBL" id="AKB73611.1"/>
    </source>
</evidence>
<dbReference type="PATRIC" id="fig|1434111.4.peg.444"/>